<dbReference type="InterPro" id="IPR045274">
    <property type="entry name" value="WAK-like"/>
</dbReference>
<accession>A0A834D895</accession>
<dbReference type="Gramene" id="Jr01_13210_p2">
    <property type="protein sequence ID" value="cds.Jr01_13210_p2"/>
    <property type="gene ID" value="Jr01_13210"/>
</dbReference>
<dbReference type="GO" id="GO:0005524">
    <property type="term" value="F:ATP binding"/>
    <property type="evidence" value="ECO:0007669"/>
    <property type="project" value="UniProtKB-KW"/>
</dbReference>
<dbReference type="Gene3D" id="1.10.510.10">
    <property type="entry name" value="Transferase(Phosphotransferase) domain 1"/>
    <property type="match status" value="1"/>
</dbReference>
<dbReference type="PANTHER" id="PTHR27005">
    <property type="entry name" value="WALL-ASSOCIATED RECEPTOR KINASE-LIKE 21"/>
    <property type="match status" value="1"/>
</dbReference>
<evidence type="ECO:0000313" key="4">
    <source>
        <dbReference type="Proteomes" id="UP000619265"/>
    </source>
</evidence>
<keyword evidence="1" id="KW-0547">Nucleotide-binding</keyword>
<dbReference type="Proteomes" id="UP000619265">
    <property type="component" value="Unassembled WGS sequence"/>
</dbReference>
<evidence type="ECO:0000256" key="2">
    <source>
        <dbReference type="ARBA" id="ARBA00022840"/>
    </source>
</evidence>
<organism evidence="3 4">
    <name type="scientific">Juglans regia</name>
    <name type="common">English walnut</name>
    <dbReference type="NCBI Taxonomy" id="51240"/>
    <lineage>
        <taxon>Eukaryota</taxon>
        <taxon>Viridiplantae</taxon>
        <taxon>Streptophyta</taxon>
        <taxon>Embryophyta</taxon>
        <taxon>Tracheophyta</taxon>
        <taxon>Spermatophyta</taxon>
        <taxon>Magnoliopsida</taxon>
        <taxon>eudicotyledons</taxon>
        <taxon>Gunneridae</taxon>
        <taxon>Pentapetalae</taxon>
        <taxon>rosids</taxon>
        <taxon>fabids</taxon>
        <taxon>Fagales</taxon>
        <taxon>Juglandaceae</taxon>
        <taxon>Juglans</taxon>
    </lineage>
</organism>
<dbReference type="EMBL" id="LIHL02000001">
    <property type="protein sequence ID" value="KAF5480483.1"/>
    <property type="molecule type" value="Genomic_DNA"/>
</dbReference>
<proteinExistence type="predicted"/>
<dbReference type="PANTHER" id="PTHR27005:SF280">
    <property type="entry name" value="WALL-ASSOCIATED RECEPTOR KINASE-LIKE 8"/>
    <property type="match status" value="1"/>
</dbReference>
<comment type="caution">
    <text evidence="3">The sequence shown here is derived from an EMBL/GenBank/DDBJ whole genome shotgun (WGS) entry which is preliminary data.</text>
</comment>
<keyword evidence="2" id="KW-0067">ATP-binding</keyword>
<evidence type="ECO:0000256" key="1">
    <source>
        <dbReference type="ARBA" id="ARBA00022741"/>
    </source>
</evidence>
<name>A0A834D895_JUGRE</name>
<sequence length="140" mass="15808">MEENNLSGILDNRILRGAKKEEIIVVANLVKRCLSMNGKKRPTMKEVAMELELVQMLRKDFIPVQNYEEVEIVRTDQLYGKCDAINLYLKTKGTDIDLGSSLDSQPLGGYWIGQESDDLMAYDPVFQMENLGSKPPTPVV</sequence>
<reference evidence="3" key="2">
    <citation type="submission" date="2020-03" db="EMBL/GenBank/DDBJ databases">
        <title>Walnut 2.0.</title>
        <authorList>
            <person name="Marrano A."/>
            <person name="Britton M."/>
            <person name="Zimin A.V."/>
            <person name="Zaini P.A."/>
            <person name="Workman R."/>
            <person name="Puiu D."/>
            <person name="Bianco L."/>
            <person name="Allen B.J."/>
            <person name="Troggio M."/>
            <person name="Leslie C.A."/>
            <person name="Timp W."/>
            <person name="Dendekar A."/>
            <person name="Salzberg S.L."/>
            <person name="Neale D.B."/>
        </authorList>
    </citation>
    <scope>NUCLEOTIDE SEQUENCE</scope>
    <source>
        <tissue evidence="3">Leaves</tissue>
    </source>
</reference>
<reference evidence="3" key="1">
    <citation type="submission" date="2015-10" db="EMBL/GenBank/DDBJ databases">
        <authorList>
            <person name="Martinez-Garcia P.J."/>
            <person name="Crepeau M.W."/>
            <person name="Puiu D."/>
            <person name="Gonzalez-Ibeas D."/>
            <person name="Whalen J."/>
            <person name="Stevens K."/>
            <person name="Paul R."/>
            <person name="Butterfield T."/>
            <person name="Britton M."/>
            <person name="Reagan R."/>
            <person name="Chakraborty S."/>
            <person name="Walawage S.L."/>
            <person name="Vasquez-Gross H.A."/>
            <person name="Cardeno C."/>
            <person name="Famula R."/>
            <person name="Pratt K."/>
            <person name="Kuruganti S."/>
            <person name="Aradhya M.K."/>
            <person name="Leslie C.A."/>
            <person name="Dandekar A.M."/>
            <person name="Salzberg S.L."/>
            <person name="Wegrzyn J.L."/>
            <person name="Langley C.H."/>
            <person name="Neale D.B."/>
        </authorList>
    </citation>
    <scope>NUCLEOTIDE SEQUENCE</scope>
    <source>
        <tissue evidence="3">Leaves</tissue>
    </source>
</reference>
<gene>
    <name evidence="3" type="ORF">F2P56_001230</name>
</gene>
<protein>
    <submittedName>
        <fullName evidence="3">Uncharacterized protein</fullName>
    </submittedName>
</protein>
<evidence type="ECO:0000313" key="3">
    <source>
        <dbReference type="EMBL" id="KAF5480483.1"/>
    </source>
</evidence>
<dbReference type="GO" id="GO:0007166">
    <property type="term" value="P:cell surface receptor signaling pathway"/>
    <property type="evidence" value="ECO:0007669"/>
    <property type="project" value="InterPro"/>
</dbReference>
<dbReference type="AlphaFoldDB" id="A0A834D895"/>